<dbReference type="InterPro" id="IPR053061">
    <property type="entry name" value="AN1-type_zinc_finger"/>
</dbReference>
<dbReference type="PROSITE" id="PS51039">
    <property type="entry name" value="ZF_AN1"/>
    <property type="match status" value="1"/>
</dbReference>
<dbReference type="InterPro" id="IPR000058">
    <property type="entry name" value="Znf_AN1"/>
</dbReference>
<evidence type="ECO:0000256" key="3">
    <source>
        <dbReference type="ARBA" id="ARBA00022833"/>
    </source>
</evidence>
<dbReference type="InterPro" id="IPR019956">
    <property type="entry name" value="Ubiquitin_dom"/>
</dbReference>
<evidence type="ECO:0000256" key="2">
    <source>
        <dbReference type="ARBA" id="ARBA00022771"/>
    </source>
</evidence>
<dbReference type="InParanoid" id="A0A1X7UP01"/>
<dbReference type="InterPro" id="IPR000626">
    <property type="entry name" value="Ubiquitin-like_dom"/>
</dbReference>
<dbReference type="GO" id="GO:0008270">
    <property type="term" value="F:zinc ion binding"/>
    <property type="evidence" value="ECO:0007669"/>
    <property type="project" value="UniProtKB-KW"/>
</dbReference>
<evidence type="ECO:0000259" key="5">
    <source>
        <dbReference type="PROSITE" id="PS50053"/>
    </source>
</evidence>
<dbReference type="Gene3D" id="4.10.1110.10">
    <property type="entry name" value="AN1-like Zinc finger"/>
    <property type="match status" value="1"/>
</dbReference>
<organism evidence="7">
    <name type="scientific">Amphimedon queenslandica</name>
    <name type="common">Sponge</name>
    <dbReference type="NCBI Taxonomy" id="400682"/>
    <lineage>
        <taxon>Eukaryota</taxon>
        <taxon>Metazoa</taxon>
        <taxon>Porifera</taxon>
        <taxon>Demospongiae</taxon>
        <taxon>Heteroscleromorpha</taxon>
        <taxon>Haplosclerida</taxon>
        <taxon>Niphatidae</taxon>
        <taxon>Amphimedon</taxon>
    </lineage>
</organism>
<protein>
    <recommendedName>
        <fullName evidence="9">AN1-type domain-containing protein</fullName>
    </recommendedName>
</protein>
<feature type="domain" description="Ubiquitin-like" evidence="5">
    <location>
        <begin position="7"/>
        <end position="82"/>
    </location>
</feature>
<dbReference type="Pfam" id="PF01428">
    <property type="entry name" value="zf-AN1"/>
    <property type="match status" value="1"/>
</dbReference>
<keyword evidence="8" id="KW-1185">Reference proteome</keyword>
<evidence type="ECO:0000313" key="8">
    <source>
        <dbReference type="Proteomes" id="UP000007879"/>
    </source>
</evidence>
<dbReference type="PANTHER" id="PTHR46728:SF1">
    <property type="entry name" value="AN1-TYPE ZINC FINGER PROTEIN 4"/>
    <property type="match status" value="1"/>
</dbReference>
<dbReference type="SMART" id="SM00213">
    <property type="entry name" value="UBQ"/>
    <property type="match status" value="1"/>
</dbReference>
<keyword evidence="3" id="KW-0862">Zinc</keyword>
<dbReference type="eggNOG" id="KOG3173">
    <property type="taxonomic scope" value="Eukaryota"/>
</dbReference>
<evidence type="ECO:0000256" key="4">
    <source>
        <dbReference type="PROSITE-ProRule" id="PRU00449"/>
    </source>
</evidence>
<evidence type="ECO:0000256" key="1">
    <source>
        <dbReference type="ARBA" id="ARBA00022723"/>
    </source>
</evidence>
<reference evidence="7" key="2">
    <citation type="submission" date="2017-05" db="UniProtKB">
        <authorList>
            <consortium name="EnsemblMetazoa"/>
        </authorList>
    </citation>
    <scope>IDENTIFICATION</scope>
</reference>
<dbReference type="PRINTS" id="PR00348">
    <property type="entry name" value="UBIQUITIN"/>
</dbReference>
<dbReference type="PROSITE" id="PS50053">
    <property type="entry name" value="UBIQUITIN_2"/>
    <property type="match status" value="1"/>
</dbReference>
<dbReference type="EnsemblMetazoa" id="XM_019997550.1">
    <property type="protein sequence ID" value="XP_019853109.1"/>
    <property type="gene ID" value="LOC100638471"/>
</dbReference>
<dbReference type="SUPFAM" id="SSF118310">
    <property type="entry name" value="AN1-like Zinc finger"/>
    <property type="match status" value="1"/>
</dbReference>
<dbReference type="InterPro" id="IPR035896">
    <property type="entry name" value="AN1-like_Znf"/>
</dbReference>
<reference evidence="8" key="1">
    <citation type="journal article" date="2010" name="Nature">
        <title>The Amphimedon queenslandica genome and the evolution of animal complexity.</title>
        <authorList>
            <person name="Srivastava M."/>
            <person name="Simakov O."/>
            <person name="Chapman J."/>
            <person name="Fahey B."/>
            <person name="Gauthier M.E."/>
            <person name="Mitros T."/>
            <person name="Richards G.S."/>
            <person name="Conaco C."/>
            <person name="Dacre M."/>
            <person name="Hellsten U."/>
            <person name="Larroux C."/>
            <person name="Putnam N.H."/>
            <person name="Stanke M."/>
            <person name="Adamska M."/>
            <person name="Darling A."/>
            <person name="Degnan S.M."/>
            <person name="Oakley T.H."/>
            <person name="Plachetzki D.C."/>
            <person name="Zhai Y."/>
            <person name="Adamski M."/>
            <person name="Calcino A."/>
            <person name="Cummins S.F."/>
            <person name="Goodstein D.M."/>
            <person name="Harris C."/>
            <person name="Jackson D.J."/>
            <person name="Leys S.P."/>
            <person name="Shu S."/>
            <person name="Woodcroft B.J."/>
            <person name="Vervoort M."/>
            <person name="Kosik K.S."/>
            <person name="Manning G."/>
            <person name="Degnan B.M."/>
            <person name="Rokhsar D.S."/>
        </authorList>
    </citation>
    <scope>NUCLEOTIDE SEQUENCE [LARGE SCALE GENOMIC DNA]</scope>
</reference>
<keyword evidence="2 4" id="KW-0863">Zinc-finger</keyword>
<evidence type="ECO:0008006" key="9">
    <source>
        <dbReference type="Google" id="ProtNLM"/>
    </source>
</evidence>
<proteinExistence type="predicted"/>
<dbReference type="AlphaFoldDB" id="A0A1X7UP01"/>
<dbReference type="KEGG" id="aqu:100638471"/>
<dbReference type="OrthoDB" id="756206at2759"/>
<feature type="domain" description="AN1-type" evidence="6">
    <location>
        <begin position="378"/>
        <end position="425"/>
    </location>
</feature>
<dbReference type="SUPFAM" id="SSF54236">
    <property type="entry name" value="Ubiquitin-like"/>
    <property type="match status" value="1"/>
</dbReference>
<dbReference type="STRING" id="400682.A0A1X7UP01"/>
<evidence type="ECO:0000313" key="7">
    <source>
        <dbReference type="EnsemblMetazoa" id="Aqu2.1.29493_001"/>
    </source>
</evidence>
<dbReference type="SMART" id="SM00154">
    <property type="entry name" value="ZnF_AN1"/>
    <property type="match status" value="1"/>
</dbReference>
<dbReference type="CDD" id="cd01802">
    <property type="entry name" value="Ubl_ZFAND4"/>
    <property type="match status" value="1"/>
</dbReference>
<dbReference type="Proteomes" id="UP000007879">
    <property type="component" value="Unassembled WGS sequence"/>
</dbReference>
<dbReference type="PANTHER" id="PTHR46728">
    <property type="entry name" value="AN1-TYPE ZINC FINGER PROTEIN 4"/>
    <property type="match status" value="1"/>
</dbReference>
<evidence type="ECO:0000259" key="6">
    <source>
        <dbReference type="PROSITE" id="PS51039"/>
    </source>
</evidence>
<dbReference type="InterPro" id="IPR029071">
    <property type="entry name" value="Ubiquitin-like_domsf"/>
</dbReference>
<dbReference type="Pfam" id="PF00240">
    <property type="entry name" value="ubiquitin"/>
    <property type="match status" value="1"/>
</dbReference>
<keyword evidence="1" id="KW-0479">Metal-binding</keyword>
<name>A0A1X7UP01_AMPQE</name>
<sequence length="444" mass="50051">MSDDYEIDLTIEAVTGTVYDLCVSPFETILGIKTKIQKLEGIPVSQQHLIYGSTELMDDLCLEECHVRSGSQLKLVIAMRGGPIHAHRIQLEDFAILELAEFLESQSPDEQDQYAAIFVSNEDTDVRSQLHSPVEVSESRLRGGSQTSLVATTNPTKVLPTFENDVTQSKMKELQSRLKCLRLSKTEALLSKALEREQCSKMLRHDGSSIYPPPIHTPPSCTCGCHKKCCKCSCHVIKSGTQRQLCFTPFRESETYQKRHSRVHTPSSKDFQILDRLSSGRLRHGDKRGRPCGPTTGCSKATINDEISRKGSKQHSVKLVLSNDTQEHVQHRDDMKLKSGHFLPPIDCIVSTKQTKPRKEVEHSNFHLPPINPKNQVNIERNKCMKCQKRTRLANSYTCRCGGVYCSIHRYAETHSCTFNYKAEGKELIARNNPLVTAPKLSKF</sequence>
<dbReference type="EnsemblMetazoa" id="Aqu2.1.29493_001">
    <property type="protein sequence ID" value="Aqu2.1.29493_001"/>
    <property type="gene ID" value="Aqu2.1.29493"/>
</dbReference>
<gene>
    <name evidence="7" type="primary">100638471</name>
</gene>
<dbReference type="Gene3D" id="3.10.20.90">
    <property type="entry name" value="Phosphatidylinositol 3-kinase Catalytic Subunit, Chain A, domain 1"/>
    <property type="match status" value="1"/>
</dbReference>
<dbReference type="OMA" id="TEHRCRC"/>
<dbReference type="eggNOG" id="KOG0001">
    <property type="taxonomic scope" value="Eukaryota"/>
</dbReference>
<accession>A0A1X7UP01</accession>